<feature type="compositionally biased region" description="Acidic residues" evidence="4">
    <location>
        <begin position="86"/>
        <end position="103"/>
    </location>
</feature>
<feature type="repeat" description="WD" evidence="3">
    <location>
        <begin position="482"/>
        <end position="515"/>
    </location>
</feature>
<reference evidence="7" key="1">
    <citation type="journal article" date="2015" name="J. Biotechnol.">
        <title>The structure of the Cyberlindnera jadinii genome and its relation to Candida utilis analyzed by the occurrence of single nucleotide polymorphisms.</title>
        <authorList>
            <person name="Rupp O."/>
            <person name="Brinkrolf K."/>
            <person name="Buerth C."/>
            <person name="Kunigo M."/>
            <person name="Schneider J."/>
            <person name="Jaenicke S."/>
            <person name="Goesmann A."/>
            <person name="Puehler A."/>
            <person name="Jaeger K.-E."/>
            <person name="Ernst J.F."/>
        </authorList>
    </citation>
    <scope>NUCLEOTIDE SEQUENCE [LARGE SCALE GENOMIC DNA]</scope>
    <source>
        <strain evidence="7">ATCC 18201 / CBS 1600 / BCRC 20928 / JCM 3617 / NBRC 0987 / NRRL Y-1542</strain>
    </source>
</reference>
<feature type="compositionally biased region" description="Low complexity" evidence="4">
    <location>
        <begin position="38"/>
        <end position="58"/>
    </location>
</feature>
<dbReference type="SUPFAM" id="SSF81383">
    <property type="entry name" value="F-box domain"/>
    <property type="match status" value="1"/>
</dbReference>
<dbReference type="GO" id="GO:0005737">
    <property type="term" value="C:cytoplasm"/>
    <property type="evidence" value="ECO:0007669"/>
    <property type="project" value="TreeGrafter"/>
</dbReference>
<dbReference type="GO" id="GO:0010992">
    <property type="term" value="P:ubiquitin recycling"/>
    <property type="evidence" value="ECO:0007669"/>
    <property type="project" value="TreeGrafter"/>
</dbReference>
<feature type="compositionally biased region" description="Basic and acidic residues" evidence="4">
    <location>
        <begin position="64"/>
        <end position="85"/>
    </location>
</feature>
<dbReference type="PANTHER" id="PTHR19849:SF1">
    <property type="entry name" value="F-BOX_WD REPEAT-CONTAINING PROTEIN 7"/>
    <property type="match status" value="1"/>
</dbReference>
<dbReference type="Pfam" id="PF00400">
    <property type="entry name" value="WD40"/>
    <property type="match status" value="5"/>
</dbReference>
<keyword evidence="1 3" id="KW-0853">WD repeat</keyword>
<dbReference type="GO" id="GO:0005634">
    <property type="term" value="C:nucleus"/>
    <property type="evidence" value="ECO:0007669"/>
    <property type="project" value="TreeGrafter"/>
</dbReference>
<feature type="domain" description="F-box" evidence="5">
    <location>
        <begin position="244"/>
        <end position="289"/>
    </location>
</feature>
<dbReference type="Pfam" id="PF16856">
    <property type="entry name" value="CDC4_D"/>
    <property type="match status" value="1"/>
</dbReference>
<dbReference type="PANTHER" id="PTHR19849">
    <property type="entry name" value="PHOSPHOLIPASE A-2-ACTIVATING PROTEIN"/>
    <property type="match status" value="1"/>
</dbReference>
<dbReference type="InterPro" id="IPR031740">
    <property type="entry name" value="Cdc4_D"/>
</dbReference>
<dbReference type="SUPFAM" id="SSF50978">
    <property type="entry name" value="WD40 repeat-like"/>
    <property type="match status" value="1"/>
</dbReference>
<proteinExistence type="predicted"/>
<dbReference type="AlphaFoldDB" id="A0A0H5BYQ8"/>
<evidence type="ECO:0000256" key="3">
    <source>
        <dbReference type="PROSITE-ProRule" id="PRU00221"/>
    </source>
</evidence>
<dbReference type="Gene3D" id="1.20.1280.50">
    <property type="match status" value="1"/>
</dbReference>
<dbReference type="SMART" id="SM00320">
    <property type="entry name" value="WD40"/>
    <property type="match status" value="7"/>
</dbReference>
<evidence type="ECO:0000313" key="7">
    <source>
        <dbReference type="Proteomes" id="UP000038830"/>
    </source>
</evidence>
<gene>
    <name evidence="6" type="primary">CDC4</name>
    <name evidence="6" type="ORF">BN1211_0164</name>
</gene>
<feature type="repeat" description="WD" evidence="3">
    <location>
        <begin position="422"/>
        <end position="466"/>
    </location>
</feature>
<dbReference type="PROSITE" id="PS00678">
    <property type="entry name" value="WD_REPEATS_1"/>
    <property type="match status" value="3"/>
</dbReference>
<feature type="repeat" description="WD" evidence="3">
    <location>
        <begin position="564"/>
        <end position="594"/>
    </location>
</feature>
<dbReference type="SMART" id="SM00256">
    <property type="entry name" value="FBOX"/>
    <property type="match status" value="1"/>
</dbReference>
<evidence type="ECO:0000259" key="5">
    <source>
        <dbReference type="PROSITE" id="PS50181"/>
    </source>
</evidence>
<evidence type="ECO:0000256" key="2">
    <source>
        <dbReference type="ARBA" id="ARBA00022737"/>
    </source>
</evidence>
<dbReference type="Proteomes" id="UP000038830">
    <property type="component" value="Unassembled WGS sequence"/>
</dbReference>
<dbReference type="EMBL" id="CDQK01000001">
    <property type="protein sequence ID" value="CEP20332.1"/>
    <property type="molecule type" value="Genomic_DNA"/>
</dbReference>
<feature type="compositionally biased region" description="Polar residues" evidence="4">
    <location>
        <begin position="158"/>
        <end position="175"/>
    </location>
</feature>
<feature type="repeat" description="WD" evidence="3">
    <location>
        <begin position="522"/>
        <end position="563"/>
    </location>
</feature>
<dbReference type="InterPro" id="IPR020472">
    <property type="entry name" value="WD40_PAC1"/>
</dbReference>
<feature type="compositionally biased region" description="Low complexity" evidence="4">
    <location>
        <begin position="119"/>
        <end position="145"/>
    </location>
</feature>
<dbReference type="CDD" id="cd00200">
    <property type="entry name" value="WD40"/>
    <property type="match status" value="1"/>
</dbReference>
<protein>
    <submittedName>
        <fullName evidence="6">CDC4 protein</fullName>
    </submittedName>
</protein>
<evidence type="ECO:0000256" key="4">
    <source>
        <dbReference type="SAM" id="MobiDB-lite"/>
    </source>
</evidence>
<dbReference type="GO" id="GO:0043130">
    <property type="term" value="F:ubiquitin binding"/>
    <property type="evidence" value="ECO:0007669"/>
    <property type="project" value="TreeGrafter"/>
</dbReference>
<dbReference type="PROSITE" id="PS50181">
    <property type="entry name" value="FBOX"/>
    <property type="match status" value="1"/>
</dbReference>
<keyword evidence="2" id="KW-0677">Repeat</keyword>
<accession>A0A0H5BYQ8</accession>
<evidence type="ECO:0000313" key="6">
    <source>
        <dbReference type="EMBL" id="CEP20332.1"/>
    </source>
</evidence>
<sequence length="684" mass="76901">MSGPSRQPLMNAETPISCRLKAEDRYVYHAELALPGLSSSGAQNINNNNGGGNSSNSNRPGMKRPAEEPQRVMKRRFREDGHDGGAQEDEDMLDTPGEDEEEDNNLANQLPALDVGQQIPHDQQQDQQQQQEHEQQQQQQQQQLMMPPPQQVGPGTPFDSTTDLPLPSPSASPKQTFHLDDPMDDDDTQVVQMETTKVIDIIERYAASSLTKNALNHLIFRLIQRADRSTLSDLTNTISGSLKRDFLTSLPTEISMEILEQLDHDSVNNVLAVSRSWNRLITSEFWKNLLIRDNYTTKEELDQLVQKVDSEPSIFHKLYTKRFRLHRNWLDPDFQPYKITVPGHGANVVTCLQFDDERIITGADDKMINIYDPETGKLLNILSGHEGGVWALKYIGNQIVSGSTDRTVRVWNIQLGKCTHVFKGHTSTIRCMEIVTNDEGERFIITGSRDNTLHVWRLPDEDDLGEDYDETDAQNPYFVTVLRGHTASVRAVTGYGNTIISGSYDHTVRVWDLKTCTNKFVLRGHTDRIYSTILDVERNRCISASMDSTIRVWDLNNGACIAELTKHTSLVGLLGLSSNYLVSAAADGTLRGWNPDNYESEFVLHQDGHSAITTFYASPNLLVSGSEGQFNIYDLQNKGQLIRSNVLADSGPIWSAKFNYSKCVVAVEKNSQSFIEILDFSKRA</sequence>
<dbReference type="Gene3D" id="2.130.10.10">
    <property type="entry name" value="YVTN repeat-like/Quinoprotein amine dehydrogenase"/>
    <property type="match status" value="1"/>
</dbReference>
<dbReference type="InterPro" id="IPR036322">
    <property type="entry name" value="WD40_repeat_dom_sf"/>
</dbReference>
<dbReference type="PRINTS" id="PR00320">
    <property type="entry name" value="GPROTEINBRPT"/>
</dbReference>
<dbReference type="PROSITE" id="PS50294">
    <property type="entry name" value="WD_REPEATS_REGION"/>
    <property type="match status" value="4"/>
</dbReference>
<dbReference type="SUPFAM" id="SSF81995">
    <property type="entry name" value="beta-sandwich domain of Sec23/24"/>
    <property type="match status" value="1"/>
</dbReference>
<organism evidence="6 7">
    <name type="scientific">Cyberlindnera jadinii (strain ATCC 18201 / CBS 1600 / BCRC 20928 / JCM 3617 / NBRC 0987 / NRRL Y-1542)</name>
    <name type="common">Torula yeast</name>
    <name type="synonym">Candida utilis</name>
    <dbReference type="NCBI Taxonomy" id="983966"/>
    <lineage>
        <taxon>Eukaryota</taxon>
        <taxon>Fungi</taxon>
        <taxon>Dikarya</taxon>
        <taxon>Ascomycota</taxon>
        <taxon>Saccharomycotina</taxon>
        <taxon>Saccharomycetes</taxon>
        <taxon>Phaffomycetales</taxon>
        <taxon>Phaffomycetaceae</taxon>
        <taxon>Cyberlindnera</taxon>
    </lineage>
</organism>
<feature type="repeat" description="WD" evidence="3">
    <location>
        <begin position="382"/>
        <end position="421"/>
    </location>
</feature>
<feature type="region of interest" description="Disordered" evidence="4">
    <location>
        <begin position="35"/>
        <end position="103"/>
    </location>
</feature>
<dbReference type="GO" id="GO:0043161">
    <property type="term" value="P:proteasome-mediated ubiquitin-dependent protein catabolic process"/>
    <property type="evidence" value="ECO:0007669"/>
    <property type="project" value="TreeGrafter"/>
</dbReference>
<evidence type="ECO:0000256" key="1">
    <source>
        <dbReference type="ARBA" id="ARBA00022574"/>
    </source>
</evidence>
<dbReference type="Pfam" id="PF12937">
    <property type="entry name" value="F-box-like"/>
    <property type="match status" value="1"/>
</dbReference>
<dbReference type="PROSITE" id="PS50082">
    <property type="entry name" value="WD_REPEATS_2"/>
    <property type="match status" value="5"/>
</dbReference>
<dbReference type="InterPro" id="IPR015943">
    <property type="entry name" value="WD40/YVTN_repeat-like_dom_sf"/>
</dbReference>
<dbReference type="InterPro" id="IPR019775">
    <property type="entry name" value="WD40_repeat_CS"/>
</dbReference>
<dbReference type="InterPro" id="IPR001680">
    <property type="entry name" value="WD40_rpt"/>
</dbReference>
<feature type="region of interest" description="Disordered" evidence="4">
    <location>
        <begin position="119"/>
        <end position="175"/>
    </location>
</feature>
<dbReference type="InterPro" id="IPR036047">
    <property type="entry name" value="F-box-like_dom_sf"/>
</dbReference>
<dbReference type="InterPro" id="IPR001810">
    <property type="entry name" value="F-box_dom"/>
</dbReference>
<name>A0A0H5BYQ8_CYBJN</name>